<evidence type="ECO:0000313" key="8">
    <source>
        <dbReference type="EMBL" id="HGH61099.1"/>
    </source>
</evidence>
<dbReference type="GO" id="GO:0016836">
    <property type="term" value="F:hydro-lyase activity"/>
    <property type="evidence" value="ECO:0007669"/>
    <property type="project" value="UniProtKB-ARBA"/>
</dbReference>
<keyword evidence="8" id="KW-0413">Isomerase</keyword>
<dbReference type="Pfam" id="PF00378">
    <property type="entry name" value="ECH_1"/>
    <property type="match status" value="1"/>
</dbReference>
<gene>
    <name evidence="8" type="ORF">ENV54_07370</name>
</gene>
<reference evidence="8" key="1">
    <citation type="journal article" date="2020" name="mSystems">
        <title>Genome- and Community-Level Interaction Insights into Carbon Utilization and Element Cycling Functions of Hydrothermarchaeota in Hydrothermal Sediment.</title>
        <authorList>
            <person name="Zhou Z."/>
            <person name="Liu Y."/>
            <person name="Xu W."/>
            <person name="Pan J."/>
            <person name="Luo Z.H."/>
            <person name="Li M."/>
        </authorList>
    </citation>
    <scope>NUCLEOTIDE SEQUENCE [LARGE SCALE GENOMIC DNA]</scope>
    <source>
        <strain evidence="8">SpSt-769</strain>
    </source>
</reference>
<dbReference type="FunFam" id="1.10.12.10:FF:000001">
    <property type="entry name" value="Probable enoyl-CoA hydratase, mitochondrial"/>
    <property type="match status" value="1"/>
</dbReference>
<name>A0A7C4AS79_9BACT</name>
<keyword evidence="5" id="KW-0456">Lyase</keyword>
<evidence type="ECO:0000256" key="1">
    <source>
        <dbReference type="ARBA" id="ARBA00005254"/>
    </source>
</evidence>
<dbReference type="InterPro" id="IPR029045">
    <property type="entry name" value="ClpP/crotonase-like_dom_sf"/>
</dbReference>
<evidence type="ECO:0000256" key="6">
    <source>
        <dbReference type="ARBA" id="ARBA00037410"/>
    </source>
</evidence>
<dbReference type="PANTHER" id="PTHR43602">
    <property type="match status" value="1"/>
</dbReference>
<dbReference type="InterPro" id="IPR001753">
    <property type="entry name" value="Enoyl-CoA_hydra/iso"/>
</dbReference>
<dbReference type="Gene3D" id="3.90.226.10">
    <property type="entry name" value="2-enoyl-CoA Hydratase, Chain A, domain 1"/>
    <property type="match status" value="1"/>
</dbReference>
<evidence type="ECO:0000256" key="2">
    <source>
        <dbReference type="ARBA" id="ARBA00022832"/>
    </source>
</evidence>
<evidence type="ECO:0000256" key="7">
    <source>
        <dbReference type="ARBA" id="ARBA00040545"/>
    </source>
</evidence>
<comment type="similarity">
    <text evidence="1">Belongs to the enoyl-CoA hydratase/isomerase family.</text>
</comment>
<evidence type="ECO:0000256" key="5">
    <source>
        <dbReference type="ARBA" id="ARBA00023239"/>
    </source>
</evidence>
<dbReference type="EMBL" id="DTGT01000231">
    <property type="protein sequence ID" value="HGH61099.1"/>
    <property type="molecule type" value="Genomic_DNA"/>
</dbReference>
<sequence>MTYGTIIVEKSDAHVSCITLNRPDHLNTFSTQMAQELDDALLAFDADPGIRAILIKGAGRGLSAGIDVNEMFGKAPSEYRDWVHRMEKPLITITELHKPVVVQVHGFAVANGTGLVAAADLAVSSDDARFGLTAIKIGLSCLGPVIPVMRLAGRKQALELLLGGELIGAQEALRLGIVNKVVPLKELEDEAWRMVQGLASKSPLAIQISKQAFYTAAEMDYRQAFDFMNEAFARLCSTEDAHEGVRAFLEKRQPTWKGR</sequence>
<evidence type="ECO:0000256" key="4">
    <source>
        <dbReference type="ARBA" id="ARBA00023098"/>
    </source>
</evidence>
<dbReference type="SUPFAM" id="SSF52096">
    <property type="entry name" value="ClpP/crotonase"/>
    <property type="match status" value="1"/>
</dbReference>
<keyword evidence="2" id="KW-0276">Fatty acid metabolism</keyword>
<keyword evidence="4" id="KW-0443">Lipid metabolism</keyword>
<dbReference type="GO" id="GO:0006631">
    <property type="term" value="P:fatty acid metabolic process"/>
    <property type="evidence" value="ECO:0007669"/>
    <property type="project" value="UniProtKB-KW"/>
</dbReference>
<comment type="caution">
    <text evidence="8">The sequence shown here is derived from an EMBL/GenBank/DDBJ whole genome shotgun (WGS) entry which is preliminary data.</text>
</comment>
<dbReference type="PANTHER" id="PTHR43602:SF1">
    <property type="entry name" value="ENOYL-COA HYDRATASE DOMAIN-CONTAINING PROTEIN 3, MITOCHONDRIAL"/>
    <property type="match status" value="1"/>
</dbReference>
<proteinExistence type="inferred from homology"/>
<dbReference type="InterPro" id="IPR014748">
    <property type="entry name" value="Enoyl-CoA_hydra_C"/>
</dbReference>
<dbReference type="AlphaFoldDB" id="A0A7C4AS79"/>
<dbReference type="Gene3D" id="1.10.12.10">
    <property type="entry name" value="Lyase 2-enoyl-coa Hydratase, Chain A, domain 2"/>
    <property type="match status" value="1"/>
</dbReference>
<dbReference type="InterPro" id="IPR052377">
    <property type="entry name" value="Mitochondrial_ECH-domain"/>
</dbReference>
<evidence type="ECO:0000256" key="3">
    <source>
        <dbReference type="ARBA" id="ARBA00022946"/>
    </source>
</evidence>
<keyword evidence="3" id="KW-0809">Transit peptide</keyword>
<dbReference type="CDD" id="cd06558">
    <property type="entry name" value="crotonase-like"/>
    <property type="match status" value="1"/>
</dbReference>
<accession>A0A7C4AS79</accession>
<organism evidence="8">
    <name type="scientific">Desulfomonile tiedjei</name>
    <dbReference type="NCBI Taxonomy" id="2358"/>
    <lineage>
        <taxon>Bacteria</taxon>
        <taxon>Pseudomonadati</taxon>
        <taxon>Thermodesulfobacteriota</taxon>
        <taxon>Desulfomonilia</taxon>
        <taxon>Desulfomonilales</taxon>
        <taxon>Desulfomonilaceae</taxon>
        <taxon>Desulfomonile</taxon>
    </lineage>
</organism>
<dbReference type="GO" id="GO:0016853">
    <property type="term" value="F:isomerase activity"/>
    <property type="evidence" value="ECO:0007669"/>
    <property type="project" value="UniProtKB-KW"/>
</dbReference>
<comment type="function">
    <text evidence="6">May play a role in fatty acid biosynthesis and insulin sensitivity.</text>
</comment>
<protein>
    <recommendedName>
        <fullName evidence="7">Enoyl-CoA hydratase domain-containing protein 3, mitochondrial</fullName>
    </recommendedName>
</protein>